<dbReference type="EMBL" id="CAEZUX010000037">
    <property type="protein sequence ID" value="CAB4612024.1"/>
    <property type="molecule type" value="Genomic_DNA"/>
</dbReference>
<evidence type="ECO:0000313" key="1">
    <source>
        <dbReference type="EMBL" id="CAB4612024.1"/>
    </source>
</evidence>
<organism evidence="1">
    <name type="scientific">freshwater metagenome</name>
    <dbReference type="NCBI Taxonomy" id="449393"/>
    <lineage>
        <taxon>unclassified sequences</taxon>
        <taxon>metagenomes</taxon>
        <taxon>ecological metagenomes</taxon>
    </lineage>
</organism>
<sequence>MSKFLRCTRHFNNDAIDATATLNVLVRIENVSRCGFETNGLAHFNLFLQENLEVIDLLCTIACTGFALCKHCGCKSICFCNETVTGSNEVCLALELDDRSLAAFDDESNNTLSVVTIVALCTCCKTLFTKPLLRCFDLAAVFFKSFLAVHHAGARCLTKALNIFRCVRHDYSAAGVSVDFFAARRASRSA</sequence>
<protein>
    <submittedName>
        <fullName evidence="1">Unannotated protein</fullName>
    </submittedName>
</protein>
<gene>
    <name evidence="1" type="ORF">UFOPK1874_00490</name>
</gene>
<name>A0A6J6HLZ9_9ZZZZ</name>
<dbReference type="AlphaFoldDB" id="A0A6J6HLZ9"/>
<proteinExistence type="predicted"/>
<reference evidence="1" key="1">
    <citation type="submission" date="2020-05" db="EMBL/GenBank/DDBJ databases">
        <authorList>
            <person name="Chiriac C."/>
            <person name="Salcher M."/>
            <person name="Ghai R."/>
            <person name="Kavagutti S V."/>
        </authorList>
    </citation>
    <scope>NUCLEOTIDE SEQUENCE</scope>
</reference>
<accession>A0A6J6HLZ9</accession>